<feature type="coiled-coil region" evidence="1">
    <location>
        <begin position="81"/>
        <end position="183"/>
    </location>
</feature>
<gene>
    <name evidence="3" type="primary">LOC113713306</name>
</gene>
<dbReference type="PANTHER" id="PTHR37214">
    <property type="entry name" value="CYTOMEGALOVIRUS UL139 PROTEIN"/>
    <property type="match status" value="1"/>
</dbReference>
<reference evidence="3" key="2">
    <citation type="submission" date="2025-08" db="UniProtKB">
        <authorList>
            <consortium name="RefSeq"/>
        </authorList>
    </citation>
    <scope>IDENTIFICATION</scope>
    <source>
        <tissue evidence="3">Leaves</tissue>
    </source>
</reference>
<proteinExistence type="predicted"/>
<name>A0A6P6UQM3_COFAR</name>
<evidence type="ECO:0000313" key="3">
    <source>
        <dbReference type="RefSeq" id="XP_027092803.1"/>
    </source>
</evidence>
<sequence length="211" mass="24642">MALQSAFRERLEHMEVTRNQRLSLLQSEKELQTIKSRDLASKLSNIRSMEQRCLKLDCKIASQHLVISSLESELHRLDSVYAEILQKIRTLKLEVEEMEELEKEKESYYNSQSQELEEFKAEVDSHIGNCQLQIQELRTQANELKSSFSKLQGSLNYSTNSEISQAETKKAELLGEKERLDKILASNYQVRDQLRKQLQNILADQEQKRKP</sequence>
<evidence type="ECO:0000313" key="2">
    <source>
        <dbReference type="Proteomes" id="UP001652660"/>
    </source>
</evidence>
<keyword evidence="2" id="KW-1185">Reference proteome</keyword>
<dbReference type="AlphaFoldDB" id="A0A6P6UQM3"/>
<reference evidence="2" key="1">
    <citation type="journal article" date="2025" name="Foods">
        <title>Unveiling the Microbial Signatures of Arabica Coffee Cherries: Insights into Ripeness Specific Diversity, Functional Traits, and Implications for Quality and Safety.</title>
        <authorList>
            <consortium name="RefSeq"/>
            <person name="Tenea G.N."/>
            <person name="Cifuentes V."/>
            <person name="Reyes P."/>
            <person name="Cevallos-Vallejos M."/>
        </authorList>
    </citation>
    <scope>NUCLEOTIDE SEQUENCE [LARGE SCALE GENOMIC DNA]</scope>
</reference>
<dbReference type="OrthoDB" id="1903594at2759"/>
<dbReference type="GeneID" id="113713306"/>
<dbReference type="InterPro" id="IPR021042">
    <property type="entry name" value="Herpes_UL139_cytomegalovirus"/>
</dbReference>
<protein>
    <submittedName>
        <fullName evidence="3">Uncharacterized protein</fullName>
    </submittedName>
</protein>
<evidence type="ECO:0000256" key="1">
    <source>
        <dbReference type="SAM" id="Coils"/>
    </source>
</evidence>
<keyword evidence="1" id="KW-0175">Coiled coil</keyword>
<organism evidence="2 3">
    <name type="scientific">Coffea arabica</name>
    <name type="common">Arabian coffee</name>
    <dbReference type="NCBI Taxonomy" id="13443"/>
    <lineage>
        <taxon>Eukaryota</taxon>
        <taxon>Viridiplantae</taxon>
        <taxon>Streptophyta</taxon>
        <taxon>Embryophyta</taxon>
        <taxon>Tracheophyta</taxon>
        <taxon>Spermatophyta</taxon>
        <taxon>Magnoliopsida</taxon>
        <taxon>eudicotyledons</taxon>
        <taxon>Gunneridae</taxon>
        <taxon>Pentapetalae</taxon>
        <taxon>asterids</taxon>
        <taxon>lamiids</taxon>
        <taxon>Gentianales</taxon>
        <taxon>Rubiaceae</taxon>
        <taxon>Ixoroideae</taxon>
        <taxon>Gardenieae complex</taxon>
        <taxon>Bertiereae - Coffeeae clade</taxon>
        <taxon>Coffeeae</taxon>
        <taxon>Coffea</taxon>
    </lineage>
</organism>
<dbReference type="Pfam" id="PF12507">
    <property type="entry name" value="HCMV_UL139"/>
    <property type="match status" value="1"/>
</dbReference>
<dbReference type="PANTHER" id="PTHR37214:SF2">
    <property type="entry name" value="CYTOMEGALOVIRUS UL139 PROTEIN"/>
    <property type="match status" value="1"/>
</dbReference>
<dbReference type="Proteomes" id="UP001652660">
    <property type="component" value="Chromosome 10c"/>
</dbReference>
<dbReference type="RefSeq" id="XP_027092803.1">
    <property type="nucleotide sequence ID" value="XM_027237002.2"/>
</dbReference>
<accession>A0A6P6UQM3</accession>